<dbReference type="EMBL" id="OC316927">
    <property type="protein sequence ID" value="CAD7394301.1"/>
    <property type="molecule type" value="Genomic_DNA"/>
</dbReference>
<protein>
    <submittedName>
        <fullName evidence="1">Uncharacterized protein</fullName>
    </submittedName>
</protein>
<accession>A0A7R9CFB6</accession>
<organism evidence="1">
    <name type="scientific">Timema cristinae</name>
    <name type="common">Walking stick</name>
    <dbReference type="NCBI Taxonomy" id="61476"/>
    <lineage>
        <taxon>Eukaryota</taxon>
        <taxon>Metazoa</taxon>
        <taxon>Ecdysozoa</taxon>
        <taxon>Arthropoda</taxon>
        <taxon>Hexapoda</taxon>
        <taxon>Insecta</taxon>
        <taxon>Pterygota</taxon>
        <taxon>Neoptera</taxon>
        <taxon>Polyneoptera</taxon>
        <taxon>Phasmatodea</taxon>
        <taxon>Timematodea</taxon>
        <taxon>Timematoidea</taxon>
        <taxon>Timematidae</taxon>
        <taxon>Timema</taxon>
    </lineage>
</organism>
<sequence length="273" mass="30275">MQSATVCVLRHNLMKLIPNAPENTAEVMTSRQKMAIMPSTVMVYDTQNEKIRARLAGLLEQLEDPGKMRAQFQGQVFPLPPTTFLPASPKQLHNSKTFHGPPKKNARDPQFGNHWSGYNDGVNTHNYVSEITVIKICCLLLVKKKYVRNRQGENRERQHVAEITFHFESVDGSRAAPCGIPYILAAVMAARGLDCLDLVTITPFNRETSAAHGSSEHINTPLTLNKKNKTVSSEGYVSPPHGSPMASLVLTDSSQLTSDSQRLGIYLSFDCQK</sequence>
<name>A0A7R9CFB6_TIMCR</name>
<reference evidence="1" key="1">
    <citation type="submission" date="2020-11" db="EMBL/GenBank/DDBJ databases">
        <authorList>
            <person name="Tran Van P."/>
        </authorList>
    </citation>
    <scope>NUCLEOTIDE SEQUENCE</scope>
</reference>
<gene>
    <name evidence="1" type="ORF">TCEB3V08_LOCUS2228</name>
</gene>
<proteinExistence type="predicted"/>
<dbReference type="AlphaFoldDB" id="A0A7R9CFB6"/>
<evidence type="ECO:0000313" key="1">
    <source>
        <dbReference type="EMBL" id="CAD7394301.1"/>
    </source>
</evidence>